<evidence type="ECO:0000313" key="2">
    <source>
        <dbReference type="Proteomes" id="UP000472264"/>
    </source>
</evidence>
<reference evidence="1" key="1">
    <citation type="submission" date="2021-04" db="EMBL/GenBank/DDBJ databases">
        <authorList>
            <consortium name="Wellcome Sanger Institute Data Sharing"/>
        </authorList>
    </citation>
    <scope>NUCLEOTIDE SEQUENCE [LARGE SCALE GENOMIC DNA]</scope>
</reference>
<dbReference type="Proteomes" id="UP000472264">
    <property type="component" value="Chromosome 8"/>
</dbReference>
<proteinExistence type="predicted"/>
<dbReference type="OMA" id="LYWFANI"/>
<dbReference type="AlphaFoldDB" id="A0A665VCA7"/>
<accession>A0A665VCA7</accession>
<reference evidence="1" key="3">
    <citation type="submission" date="2025-09" db="UniProtKB">
        <authorList>
            <consortium name="Ensembl"/>
        </authorList>
    </citation>
    <scope>IDENTIFICATION</scope>
</reference>
<dbReference type="InParanoid" id="A0A665VCA7"/>
<organism evidence="1 2">
    <name type="scientific">Echeneis naucrates</name>
    <name type="common">Live sharksucker</name>
    <dbReference type="NCBI Taxonomy" id="173247"/>
    <lineage>
        <taxon>Eukaryota</taxon>
        <taxon>Metazoa</taxon>
        <taxon>Chordata</taxon>
        <taxon>Craniata</taxon>
        <taxon>Vertebrata</taxon>
        <taxon>Euteleostomi</taxon>
        <taxon>Actinopterygii</taxon>
        <taxon>Neopterygii</taxon>
        <taxon>Teleostei</taxon>
        <taxon>Neoteleostei</taxon>
        <taxon>Acanthomorphata</taxon>
        <taxon>Carangaria</taxon>
        <taxon>Carangiformes</taxon>
        <taxon>Echeneidae</taxon>
        <taxon>Echeneis</taxon>
    </lineage>
</organism>
<reference evidence="1" key="2">
    <citation type="submission" date="2025-08" db="UniProtKB">
        <authorList>
            <consortium name="Ensembl"/>
        </authorList>
    </citation>
    <scope>IDENTIFICATION</scope>
</reference>
<protein>
    <submittedName>
        <fullName evidence="1">Uncharacterized protein</fullName>
    </submittedName>
</protein>
<dbReference type="PANTHER" id="PTHR38706:SF2">
    <property type="match status" value="1"/>
</dbReference>
<evidence type="ECO:0000313" key="1">
    <source>
        <dbReference type="Ensembl" id="ENSENLP00000029295.1"/>
    </source>
</evidence>
<dbReference type="PANTHER" id="PTHR38706">
    <property type="entry name" value="SI:CH211-198C19.1-RELATED"/>
    <property type="match status" value="1"/>
</dbReference>
<name>A0A665VCA7_ECHNA</name>
<keyword evidence="2" id="KW-1185">Reference proteome</keyword>
<sequence length="186" mass="21522">MMSGRLNSIKDLKKLDFGQSVPEHSLQLLHWFANVVDIDTNNVIQLTFDPSDEDFGSHYYGNYERLLDRLPHGHQYYTVGNLNRSNAEQLPDYVRGENYRGRNMDRIIIGIREPNRGSQGLQWINTVYLTQHYGTENQGTGYDPDRTYQITTNLLSELRQFSVENYQFSLSQSPLTSPKNISTVKL</sequence>
<dbReference type="Ensembl" id="ENSENLT00000030168.1">
    <property type="protein sequence ID" value="ENSENLP00000029295.1"/>
    <property type="gene ID" value="ENSENLG00000013077.1"/>
</dbReference>